<feature type="compositionally biased region" description="Low complexity" evidence="12">
    <location>
        <begin position="178"/>
        <end position="208"/>
    </location>
</feature>
<dbReference type="AlphaFoldDB" id="A0A409WU90"/>
<keyword evidence="15" id="KW-1185">Reference proteome</keyword>
<keyword evidence="11" id="KW-0539">Nucleus</keyword>
<feature type="compositionally biased region" description="Low complexity" evidence="12">
    <location>
        <begin position="129"/>
        <end position="145"/>
    </location>
</feature>
<evidence type="ECO:0000256" key="2">
    <source>
        <dbReference type="ARBA" id="ARBA00010958"/>
    </source>
</evidence>
<keyword evidence="5 11" id="KW-0645">Protease</keyword>
<feature type="compositionally biased region" description="Low complexity" evidence="12">
    <location>
        <begin position="52"/>
        <end position="71"/>
    </location>
</feature>
<dbReference type="STRING" id="93625.A0A409WU90"/>
<evidence type="ECO:0000313" key="14">
    <source>
        <dbReference type="EMBL" id="PPQ82094.1"/>
    </source>
</evidence>
<protein>
    <recommendedName>
        <fullName evidence="11">Cysteine protease</fullName>
        <ecNumber evidence="11">3.4.22.-</ecNumber>
    </recommendedName>
</protein>
<dbReference type="InParanoid" id="A0A409WU90"/>
<feature type="region of interest" description="Disordered" evidence="12">
    <location>
        <begin position="246"/>
        <end position="276"/>
    </location>
</feature>
<evidence type="ECO:0000256" key="10">
    <source>
        <dbReference type="ARBA" id="ARBA00029362"/>
    </source>
</evidence>
<dbReference type="PANTHER" id="PTHR22624:SF49">
    <property type="entry name" value="CYSTEINE PROTEASE"/>
    <property type="match status" value="1"/>
</dbReference>
<comment type="subcellular location">
    <subcellularLocation>
        <location evidence="11">Nucleus</location>
    </subcellularLocation>
    <subcellularLocation>
        <location evidence="11">Cytoplasm</location>
    </subcellularLocation>
    <subcellularLocation>
        <location evidence="1">Preautophagosomal structure</location>
    </subcellularLocation>
</comment>
<keyword evidence="7" id="KW-0788">Thiol protease</keyword>
<dbReference type="GO" id="GO:0000407">
    <property type="term" value="C:phagophore assembly site"/>
    <property type="evidence" value="ECO:0007669"/>
    <property type="project" value="UniProtKB-SubCell"/>
</dbReference>
<dbReference type="EC" id="3.4.22.-" evidence="11"/>
<dbReference type="GO" id="GO:0015031">
    <property type="term" value="P:protein transport"/>
    <property type="evidence" value="ECO:0007669"/>
    <property type="project" value="UniProtKB-KW"/>
</dbReference>
<dbReference type="GO" id="GO:0000045">
    <property type="term" value="P:autophagosome assembly"/>
    <property type="evidence" value="ECO:0007669"/>
    <property type="project" value="TreeGrafter"/>
</dbReference>
<dbReference type="GO" id="GO:0034727">
    <property type="term" value="P:piecemeal microautophagy of the nucleus"/>
    <property type="evidence" value="ECO:0007669"/>
    <property type="project" value="TreeGrafter"/>
</dbReference>
<dbReference type="GO" id="GO:0005634">
    <property type="term" value="C:nucleus"/>
    <property type="evidence" value="ECO:0007669"/>
    <property type="project" value="UniProtKB-SubCell"/>
</dbReference>
<proteinExistence type="inferred from homology"/>
<evidence type="ECO:0000256" key="9">
    <source>
        <dbReference type="ARBA" id="ARBA00023006"/>
    </source>
</evidence>
<feature type="compositionally biased region" description="Gly residues" evidence="12">
    <location>
        <begin position="459"/>
        <end position="469"/>
    </location>
</feature>
<dbReference type="GO" id="GO:0004197">
    <property type="term" value="F:cysteine-type endopeptidase activity"/>
    <property type="evidence" value="ECO:0007669"/>
    <property type="project" value="TreeGrafter"/>
</dbReference>
<feature type="compositionally biased region" description="Polar residues" evidence="12">
    <location>
        <begin position="1"/>
        <end position="12"/>
    </location>
</feature>
<dbReference type="Proteomes" id="UP000283269">
    <property type="component" value="Unassembled WGS sequence"/>
</dbReference>
<evidence type="ECO:0000256" key="1">
    <source>
        <dbReference type="ARBA" id="ARBA00004329"/>
    </source>
</evidence>
<sequence length="652" mass="67935">MSNKNSNSNLRHTPSPAPSSPSLNLTHAAPSKLPKFLQNKATRDRSRSVTDPAGGSPTASSSTSASVSASPEPYHQSGGGVPPTPGKPRKTSKFLSMGGGSKDKEKEKEEKARRLSATPPLPENTYGVNSNKNTTANNSNNGNTSMDMDDPPVIVEPMNIPQPQSYPHPRARTRSERPASSAPESSSAHSALYASTSAAGPSPSTSASRIGDILPARLSGWFHQITSASSTDLSLPALLAQQHHAHAASLSRSSSANSNSPSSSNSNAHSPAKGKAASASASAAALLSAAKHGRGHLDKAMRYLLDSDATPDKCADPIWLLGVRHQGYEAPPPVGGVPSVVASAGVGQGQGQGAGMGQGRRGSPGPSLFRSSTSSIASSTTTGADGSGGGKHGNSKDNSSSKDPSAHWPPVFYMDFTSRVWLTYRSHFPVAIRDQRLGDLPPCSGGASAFSSDDRSSVTGGGGGPGGGSQSPSTRARPWNWGGEKTWASDSGWGCMLRTGQSVLANALVRVHLGRDWRRPPHPVLTADYATYVQILTWFLDTPAPDAPFSVHRMALAGKELGTDVGQWFGPSVAAGAIRTLVTAFPECGLAVSVATDGTLYQTQVFAASHGDASRSPRRRHTTTWGDRPVLLLLGIRLGIEGVNPIYYDTIK</sequence>
<keyword evidence="8" id="KW-0653">Protein transport</keyword>
<evidence type="ECO:0000256" key="5">
    <source>
        <dbReference type="ARBA" id="ARBA00022670"/>
    </source>
</evidence>
<dbReference type="PANTHER" id="PTHR22624">
    <property type="entry name" value="CYSTEINE PROTEASE ATG4"/>
    <property type="match status" value="1"/>
</dbReference>
<dbReference type="InterPro" id="IPR046792">
    <property type="entry name" value="Peptidase_C54_cat"/>
</dbReference>
<comment type="caution">
    <text evidence="14">The sequence shown here is derived from an EMBL/GenBank/DDBJ whole genome shotgun (WGS) entry which is preliminary data.</text>
</comment>
<feature type="region of interest" description="Disordered" evidence="12">
    <location>
        <begin position="1"/>
        <end position="209"/>
    </location>
</feature>
<feature type="compositionally biased region" description="Basic and acidic residues" evidence="12">
    <location>
        <begin position="101"/>
        <end position="113"/>
    </location>
</feature>
<feature type="non-terminal residue" evidence="14">
    <location>
        <position position="652"/>
    </location>
</feature>
<dbReference type="GO" id="GO:0019786">
    <property type="term" value="F:protein-phosphatidylethanolamide deconjugating activity"/>
    <property type="evidence" value="ECO:0007669"/>
    <property type="project" value="InterPro"/>
</dbReference>
<evidence type="ECO:0000256" key="6">
    <source>
        <dbReference type="ARBA" id="ARBA00022801"/>
    </source>
</evidence>
<dbReference type="OrthoDB" id="2960936at2759"/>
<name>A0A409WU90_PSICY</name>
<evidence type="ECO:0000259" key="13">
    <source>
        <dbReference type="Pfam" id="PF03416"/>
    </source>
</evidence>
<dbReference type="GO" id="GO:0016485">
    <property type="term" value="P:protein processing"/>
    <property type="evidence" value="ECO:0007669"/>
    <property type="project" value="TreeGrafter"/>
</dbReference>
<feature type="region of interest" description="Disordered" evidence="12">
    <location>
        <begin position="343"/>
        <end position="407"/>
    </location>
</feature>
<evidence type="ECO:0000256" key="4">
    <source>
        <dbReference type="ARBA" id="ARBA00022490"/>
    </source>
</evidence>
<evidence type="ECO:0000256" key="7">
    <source>
        <dbReference type="ARBA" id="ARBA00022807"/>
    </source>
</evidence>
<gene>
    <name evidence="14" type="ORF">CVT25_014340</name>
</gene>
<organism evidence="14 15">
    <name type="scientific">Psilocybe cyanescens</name>
    <dbReference type="NCBI Taxonomy" id="93625"/>
    <lineage>
        <taxon>Eukaryota</taxon>
        <taxon>Fungi</taxon>
        <taxon>Dikarya</taxon>
        <taxon>Basidiomycota</taxon>
        <taxon>Agaricomycotina</taxon>
        <taxon>Agaricomycetes</taxon>
        <taxon>Agaricomycetidae</taxon>
        <taxon>Agaricales</taxon>
        <taxon>Agaricineae</taxon>
        <taxon>Strophariaceae</taxon>
        <taxon>Psilocybe</taxon>
    </lineage>
</organism>
<dbReference type="Pfam" id="PF03416">
    <property type="entry name" value="Peptidase_C54"/>
    <property type="match status" value="1"/>
</dbReference>
<accession>A0A409WU90</accession>
<feature type="compositionally biased region" description="Low complexity" evidence="12">
    <location>
        <begin position="363"/>
        <end position="384"/>
    </location>
</feature>
<dbReference type="InterPro" id="IPR038765">
    <property type="entry name" value="Papain-like_cys_pep_sf"/>
</dbReference>
<evidence type="ECO:0000256" key="12">
    <source>
        <dbReference type="SAM" id="MobiDB-lite"/>
    </source>
</evidence>
<comment type="catalytic activity">
    <reaction evidence="10">
        <text>[protein]-C-terminal L-amino acid-glycyl-phosphatidylethanolamide + H2O = [protein]-C-terminal L-amino acid-glycine + a 1,2-diacyl-sn-glycero-3-phosphoethanolamine</text>
        <dbReference type="Rhea" id="RHEA:67548"/>
        <dbReference type="Rhea" id="RHEA-COMP:17323"/>
        <dbReference type="Rhea" id="RHEA-COMP:17324"/>
        <dbReference type="ChEBI" id="CHEBI:15377"/>
        <dbReference type="ChEBI" id="CHEBI:64612"/>
        <dbReference type="ChEBI" id="CHEBI:172940"/>
        <dbReference type="ChEBI" id="CHEBI:172941"/>
    </reaction>
    <physiologicalReaction direction="left-to-right" evidence="10">
        <dbReference type="Rhea" id="RHEA:67549"/>
    </physiologicalReaction>
</comment>
<comment type="similarity">
    <text evidence="2 11">Belongs to the peptidase C54 family.</text>
</comment>
<feature type="domain" description="Peptidase C54 catalytic" evidence="13">
    <location>
        <begin position="412"/>
        <end position="652"/>
    </location>
</feature>
<evidence type="ECO:0000256" key="11">
    <source>
        <dbReference type="RuleBase" id="RU363115"/>
    </source>
</evidence>
<keyword evidence="6 11" id="KW-0378">Hydrolase</keyword>
<feature type="compositionally biased region" description="Gly residues" evidence="12">
    <location>
        <begin position="346"/>
        <end position="362"/>
    </location>
</feature>
<evidence type="ECO:0000313" key="15">
    <source>
        <dbReference type="Proteomes" id="UP000283269"/>
    </source>
</evidence>
<dbReference type="GO" id="GO:0035973">
    <property type="term" value="P:aggrephagy"/>
    <property type="evidence" value="ECO:0007669"/>
    <property type="project" value="TreeGrafter"/>
</dbReference>
<dbReference type="GO" id="GO:0000423">
    <property type="term" value="P:mitophagy"/>
    <property type="evidence" value="ECO:0007669"/>
    <property type="project" value="TreeGrafter"/>
</dbReference>
<dbReference type="InterPro" id="IPR005078">
    <property type="entry name" value="Peptidase_C54"/>
</dbReference>
<keyword evidence="4 11" id="KW-0963">Cytoplasm</keyword>
<keyword evidence="3" id="KW-0813">Transport</keyword>
<evidence type="ECO:0000256" key="8">
    <source>
        <dbReference type="ARBA" id="ARBA00022927"/>
    </source>
</evidence>
<keyword evidence="9" id="KW-0072">Autophagy</keyword>
<evidence type="ECO:0000256" key="3">
    <source>
        <dbReference type="ARBA" id="ARBA00022448"/>
    </source>
</evidence>
<feature type="region of interest" description="Disordered" evidence="12">
    <location>
        <begin position="443"/>
        <end position="482"/>
    </location>
</feature>
<dbReference type="SUPFAM" id="SSF54001">
    <property type="entry name" value="Cysteine proteinases"/>
    <property type="match status" value="1"/>
</dbReference>
<comment type="function">
    <text evidence="11">Required for selective autophagic degradation of the nucleus (nucleophagy) as well as for mitophagy which contributes to regulate mitochondrial quantity and quality by eliminating the mitochondria to a basal level to fulfill cellular energy requirements and preventing excess ROS production.</text>
</comment>
<reference evidence="14 15" key="1">
    <citation type="journal article" date="2018" name="Evol. Lett.">
        <title>Horizontal gene cluster transfer increased hallucinogenic mushroom diversity.</title>
        <authorList>
            <person name="Reynolds H.T."/>
            <person name="Vijayakumar V."/>
            <person name="Gluck-Thaler E."/>
            <person name="Korotkin H.B."/>
            <person name="Matheny P.B."/>
            <person name="Slot J.C."/>
        </authorList>
    </citation>
    <scope>NUCLEOTIDE SEQUENCE [LARGE SCALE GENOMIC DNA]</scope>
    <source>
        <strain evidence="14 15">2631</strain>
    </source>
</reference>
<dbReference type="EMBL" id="NHYD01003181">
    <property type="protein sequence ID" value="PPQ82094.1"/>
    <property type="molecule type" value="Genomic_DNA"/>
</dbReference>